<dbReference type="AlphaFoldDB" id="A0ABD1UNJ4"/>
<comment type="caution">
    <text evidence="1">The sequence shown here is derived from an EMBL/GenBank/DDBJ whole genome shotgun (WGS) entry which is preliminary data.</text>
</comment>
<gene>
    <name evidence="1" type="ORF">Adt_11609</name>
</gene>
<evidence type="ECO:0000313" key="2">
    <source>
        <dbReference type="Proteomes" id="UP001604336"/>
    </source>
</evidence>
<keyword evidence="2" id="KW-1185">Reference proteome</keyword>
<evidence type="ECO:0000313" key="1">
    <source>
        <dbReference type="EMBL" id="KAL2526555.1"/>
    </source>
</evidence>
<accession>A0ABD1UNJ4</accession>
<sequence>MEDQSASLQQTQGPELQFAQFHEICRNLDNHFLRTLNGSHECCYCEQLLCLDPDSGGTIGTAADLKGRPVGQWRHPWMPPPLLARSRCAISFGHHNRAKWVGVQSVLLFSVDELFHLATFHL</sequence>
<dbReference type="Proteomes" id="UP001604336">
    <property type="component" value="Unassembled WGS sequence"/>
</dbReference>
<name>A0ABD1UNJ4_9LAMI</name>
<reference evidence="2" key="1">
    <citation type="submission" date="2024-07" db="EMBL/GenBank/DDBJ databases">
        <title>Two chromosome-level genome assemblies of Korean endemic species Abeliophyllum distichum and Forsythia ovata (Oleaceae).</title>
        <authorList>
            <person name="Jang H."/>
        </authorList>
    </citation>
    <scope>NUCLEOTIDE SEQUENCE [LARGE SCALE GENOMIC DNA]</scope>
</reference>
<dbReference type="EMBL" id="JBFOLK010000003">
    <property type="protein sequence ID" value="KAL2526555.1"/>
    <property type="molecule type" value="Genomic_DNA"/>
</dbReference>
<protein>
    <submittedName>
        <fullName evidence="1">Uncharacterized protein</fullName>
    </submittedName>
</protein>
<proteinExistence type="predicted"/>
<organism evidence="1 2">
    <name type="scientific">Abeliophyllum distichum</name>
    <dbReference type="NCBI Taxonomy" id="126358"/>
    <lineage>
        <taxon>Eukaryota</taxon>
        <taxon>Viridiplantae</taxon>
        <taxon>Streptophyta</taxon>
        <taxon>Embryophyta</taxon>
        <taxon>Tracheophyta</taxon>
        <taxon>Spermatophyta</taxon>
        <taxon>Magnoliopsida</taxon>
        <taxon>eudicotyledons</taxon>
        <taxon>Gunneridae</taxon>
        <taxon>Pentapetalae</taxon>
        <taxon>asterids</taxon>
        <taxon>lamiids</taxon>
        <taxon>Lamiales</taxon>
        <taxon>Oleaceae</taxon>
        <taxon>Forsythieae</taxon>
        <taxon>Abeliophyllum</taxon>
    </lineage>
</organism>